<dbReference type="AlphaFoldDB" id="A0A3P9P977"/>
<evidence type="ECO:0000313" key="1">
    <source>
        <dbReference type="Ensembl" id="ENSPREP00000018379.1"/>
    </source>
</evidence>
<keyword evidence="2" id="KW-1185">Reference proteome</keyword>
<sequence>MFCQVKKVQLHYICSKCIYMDLCKWSNDEQHPHNDTTEDAKYLVTICSAVHLLSQDHKTPLWQRITLKTLHIINKPHIKAGGTDRSILSGIQTLTKVILPKALLIKTRSRFRSTPKVTEFGKNCELC</sequence>
<accession>A0A3P9P977</accession>
<reference evidence="1" key="3">
    <citation type="submission" date="2025-09" db="UniProtKB">
        <authorList>
            <consortium name="Ensembl"/>
        </authorList>
    </citation>
    <scope>IDENTIFICATION</scope>
    <source>
        <strain evidence="1">Guanapo</strain>
    </source>
</reference>
<dbReference type="Proteomes" id="UP000242638">
    <property type="component" value="Unassembled WGS sequence"/>
</dbReference>
<name>A0A3P9P977_POERE</name>
<reference evidence="2" key="1">
    <citation type="submission" date="2013-11" db="EMBL/GenBank/DDBJ databases">
        <title>The genomic landscape of the Guanapo guppy.</title>
        <authorList>
            <person name="Kuenstner A."/>
            <person name="Dreyer C."/>
        </authorList>
    </citation>
    <scope>NUCLEOTIDE SEQUENCE</scope>
    <source>
        <strain evidence="2">Guanapo</strain>
    </source>
</reference>
<reference evidence="1" key="2">
    <citation type="submission" date="2025-08" db="UniProtKB">
        <authorList>
            <consortium name="Ensembl"/>
        </authorList>
    </citation>
    <scope>IDENTIFICATION</scope>
    <source>
        <strain evidence="1">Guanapo</strain>
    </source>
</reference>
<proteinExistence type="predicted"/>
<organism evidence="1 2">
    <name type="scientific">Poecilia reticulata</name>
    <name type="common">Guppy</name>
    <name type="synonym">Acanthophacelus reticulatus</name>
    <dbReference type="NCBI Taxonomy" id="8081"/>
    <lineage>
        <taxon>Eukaryota</taxon>
        <taxon>Metazoa</taxon>
        <taxon>Chordata</taxon>
        <taxon>Craniata</taxon>
        <taxon>Vertebrata</taxon>
        <taxon>Euteleostomi</taxon>
        <taxon>Actinopterygii</taxon>
        <taxon>Neopterygii</taxon>
        <taxon>Teleostei</taxon>
        <taxon>Neoteleostei</taxon>
        <taxon>Acanthomorphata</taxon>
        <taxon>Ovalentaria</taxon>
        <taxon>Atherinomorphae</taxon>
        <taxon>Cyprinodontiformes</taxon>
        <taxon>Poeciliidae</taxon>
        <taxon>Poeciliinae</taxon>
        <taxon>Poecilia</taxon>
    </lineage>
</organism>
<protein>
    <submittedName>
        <fullName evidence="1">Uncharacterized protein</fullName>
    </submittedName>
</protein>
<evidence type="ECO:0000313" key="2">
    <source>
        <dbReference type="Proteomes" id="UP000242638"/>
    </source>
</evidence>
<dbReference type="Ensembl" id="ENSPRET00000018580.1">
    <property type="protein sequence ID" value="ENSPREP00000018379.1"/>
    <property type="gene ID" value="ENSPREG00000012445.1"/>
</dbReference>